<accession>A0A6M8FKF8</accession>
<gene>
    <name evidence="1" type="ORF">HNE05_16290</name>
</gene>
<dbReference type="Proteomes" id="UP000501379">
    <property type="component" value="Chromosome"/>
</dbReference>
<protein>
    <recommendedName>
        <fullName evidence="3">Type IV secretion protein Rhs</fullName>
    </recommendedName>
</protein>
<sequence>MHEMVHVWQHQLGYWVKLHGMLLHPGSLWGLLGDPYQYTLDATKKLQDYNMEQQGDIIADHYALSSGLSALSNSGRQVRDRSLFNLVLADFLKDPSNANARP</sequence>
<reference evidence="1" key="1">
    <citation type="submission" date="2020-07" db="EMBL/GenBank/DDBJ databases">
        <title>Nitrate ammonifying Pseudomonas campi sp. nov. isolated from German agricultural grassland.</title>
        <authorList>
            <person name="Timsy T."/>
            <person name="Ulrich A."/>
            <person name="Spanner T."/>
            <person name="Foesel B."/>
            <person name="Kolb S."/>
            <person name="Horn M.A."/>
            <person name="Behrendt U."/>
        </authorList>
    </citation>
    <scope>NUCLEOTIDE SEQUENCE</scope>
    <source>
        <strain evidence="1">S1-A32-2</strain>
    </source>
</reference>
<dbReference type="KEGG" id="pcam:HNE05_16290"/>
<name>A0A6M8FKF8_9GAMM</name>
<evidence type="ECO:0008006" key="3">
    <source>
        <dbReference type="Google" id="ProtNLM"/>
    </source>
</evidence>
<keyword evidence="2" id="KW-1185">Reference proteome</keyword>
<organism evidence="1 2">
    <name type="scientific">Aquipseudomonas campi</name>
    <dbReference type="NCBI Taxonomy" id="2731681"/>
    <lineage>
        <taxon>Bacteria</taxon>
        <taxon>Pseudomonadati</taxon>
        <taxon>Pseudomonadota</taxon>
        <taxon>Gammaproteobacteria</taxon>
        <taxon>Pseudomonadales</taxon>
        <taxon>Pseudomonadaceae</taxon>
        <taxon>Aquipseudomonas</taxon>
    </lineage>
</organism>
<dbReference type="AlphaFoldDB" id="A0A6M8FKF8"/>
<evidence type="ECO:0000313" key="2">
    <source>
        <dbReference type="Proteomes" id="UP000501379"/>
    </source>
</evidence>
<dbReference type="EMBL" id="CP053697">
    <property type="protein sequence ID" value="QKE64842.1"/>
    <property type="molecule type" value="Genomic_DNA"/>
</dbReference>
<dbReference type="RefSeq" id="WP_173210135.1">
    <property type="nucleotide sequence ID" value="NZ_CP053697.2"/>
</dbReference>
<evidence type="ECO:0000313" key="1">
    <source>
        <dbReference type="EMBL" id="QKE64842.1"/>
    </source>
</evidence>
<proteinExistence type="predicted"/>